<sequence length="65" mass="7330">MLEEEYIPFDPANYVENPVALARIQAHITREELAQRLGVSKADIAKIEHSAKVKDKMLARVKAVL</sequence>
<dbReference type="Gene3D" id="1.10.260.40">
    <property type="entry name" value="lambda repressor-like DNA-binding domains"/>
    <property type="match status" value="1"/>
</dbReference>
<dbReference type="CDD" id="cd00093">
    <property type="entry name" value="HTH_XRE"/>
    <property type="match status" value="1"/>
</dbReference>
<dbReference type="InterPro" id="IPR001387">
    <property type="entry name" value="Cro/C1-type_HTH"/>
</dbReference>
<dbReference type="SUPFAM" id="SSF47413">
    <property type="entry name" value="lambda repressor-like DNA-binding domains"/>
    <property type="match status" value="1"/>
</dbReference>
<protein>
    <submittedName>
        <fullName evidence="2">Helix-turn-helix transcriptional regulator</fullName>
    </submittedName>
</protein>
<reference evidence="2" key="1">
    <citation type="submission" date="2023-06" db="EMBL/GenBank/DDBJ databases">
        <title>Uncultivated large filamentous bacteria from sulfidic sediments reveal new species and different genomic features in energy metabolism and defense.</title>
        <authorList>
            <person name="Fonseca A."/>
        </authorList>
    </citation>
    <scope>NUCLEOTIDE SEQUENCE</scope>
    <source>
        <strain evidence="2">HSG4</strain>
    </source>
</reference>
<evidence type="ECO:0000313" key="3">
    <source>
        <dbReference type="Proteomes" id="UP001171945"/>
    </source>
</evidence>
<dbReference type="EMBL" id="JAUCGM010000374">
    <property type="protein sequence ID" value="MDM8562961.1"/>
    <property type="molecule type" value="Genomic_DNA"/>
</dbReference>
<dbReference type="Pfam" id="PF01381">
    <property type="entry name" value="HTH_3"/>
    <property type="match status" value="1"/>
</dbReference>
<comment type="caution">
    <text evidence="2">The sequence shown here is derived from an EMBL/GenBank/DDBJ whole genome shotgun (WGS) entry which is preliminary data.</text>
</comment>
<proteinExistence type="predicted"/>
<dbReference type="PROSITE" id="PS50943">
    <property type="entry name" value="HTH_CROC1"/>
    <property type="match status" value="1"/>
</dbReference>
<name>A0ABT7VTQ8_9GAMM</name>
<evidence type="ECO:0000259" key="1">
    <source>
        <dbReference type="PROSITE" id="PS50943"/>
    </source>
</evidence>
<keyword evidence="3" id="KW-1185">Reference proteome</keyword>
<organism evidence="2 3">
    <name type="scientific">Candidatus Marithioploca araucensis</name>
    <dbReference type="NCBI Taxonomy" id="70273"/>
    <lineage>
        <taxon>Bacteria</taxon>
        <taxon>Pseudomonadati</taxon>
        <taxon>Pseudomonadota</taxon>
        <taxon>Gammaproteobacteria</taxon>
        <taxon>Thiotrichales</taxon>
        <taxon>Thiotrichaceae</taxon>
        <taxon>Candidatus Marithioploca</taxon>
    </lineage>
</organism>
<accession>A0ABT7VTQ8</accession>
<dbReference type="Proteomes" id="UP001171945">
    <property type="component" value="Unassembled WGS sequence"/>
</dbReference>
<gene>
    <name evidence="2" type="ORF">QUF54_06370</name>
</gene>
<evidence type="ECO:0000313" key="2">
    <source>
        <dbReference type="EMBL" id="MDM8562961.1"/>
    </source>
</evidence>
<feature type="domain" description="HTH cro/C1-type" evidence="1">
    <location>
        <begin position="19"/>
        <end position="48"/>
    </location>
</feature>
<dbReference type="InterPro" id="IPR010982">
    <property type="entry name" value="Lambda_DNA-bd_dom_sf"/>
</dbReference>